<organism evidence="1 2">
    <name type="scientific">Klebsiella phage vB_KpnS-VAC51</name>
    <dbReference type="NCBI Taxonomy" id="2866698"/>
    <lineage>
        <taxon>Viruses</taxon>
        <taxon>Duplodnaviria</taxon>
        <taxon>Heunggongvirae</taxon>
        <taxon>Uroviricota</taxon>
        <taxon>Caudoviricetes</taxon>
        <taxon>Demerecviridae</taxon>
        <taxon>Sugarlandvirus</taxon>
        <taxon>Sugarlandvirus VAC51</taxon>
    </lineage>
</organism>
<dbReference type="Proteomes" id="UP000828387">
    <property type="component" value="Segment"/>
</dbReference>
<reference evidence="1 2" key="1">
    <citation type="submission" date="2021-07" db="EMBL/GenBank/DDBJ databases">
        <authorList>
            <person name="Bleriot I."/>
            <person name="Blasco L."/>
            <person name="Pacios O."/>
            <person name="Fernandez-Garcia L."/>
            <person name="Ambroa A."/>
            <person name="Lopez M."/>
            <person name="Ortiz-Cartagena C."/>
            <person name="Fernandez-Cuenca F."/>
            <person name="Oteo J."/>
            <person name="Pascual A."/>
            <person name="Martinez-Martinez L."/>
            <person name="Domingo-Calap P."/>
            <person name="Wood T.K."/>
            <person name="Tomas M."/>
        </authorList>
    </citation>
    <scope>NUCLEOTIDE SEQUENCE [LARGE SCALE GENOMIC DNA]</scope>
</reference>
<evidence type="ECO:0000313" key="1">
    <source>
        <dbReference type="EMBL" id="UEP19491.1"/>
    </source>
</evidence>
<accession>A0AAE9C676</accession>
<evidence type="ECO:0000313" key="2">
    <source>
        <dbReference type="Proteomes" id="UP000828387"/>
    </source>
</evidence>
<sequence length="30" mass="3722">MIYFIIILYYKSHLLTSEILRFLWAFSPEN</sequence>
<protein>
    <submittedName>
        <fullName evidence="1">Uncharacterized protein</fullName>
    </submittedName>
</protein>
<keyword evidence="2" id="KW-1185">Reference proteome</keyword>
<name>A0AAE9C676_9CAUD</name>
<dbReference type="EMBL" id="MZ571830">
    <property type="protein sequence ID" value="UEP19491.1"/>
    <property type="molecule type" value="Genomic_DNA"/>
</dbReference>
<proteinExistence type="predicted"/>